<accession>A0A9D3WU23</accession>
<sequence length="148" mass="15646">MGLIRTDYAQTPDLLVSVFTEARGYAKIPLFSITAASSSNIDWYKVFGTINTLDVVSTVDAPNTLGADTSDTASVFPIPDSSGTVSSASVISTTEVFSVVSAVGFNAESSDYLIGLQISLFYTIYLPEDGSPSKPSHTGTAPLFPEKF</sequence>
<gene>
    <name evidence="1" type="ORF">KIL84_003595</name>
</gene>
<name>A0A9D3WU23_9SAUR</name>
<dbReference type="AlphaFoldDB" id="A0A9D3WU23"/>
<keyword evidence="2" id="KW-1185">Reference proteome</keyword>
<dbReference type="EMBL" id="JAHDVG010000486">
    <property type="protein sequence ID" value="KAH1168112.1"/>
    <property type="molecule type" value="Genomic_DNA"/>
</dbReference>
<dbReference type="Proteomes" id="UP000827986">
    <property type="component" value="Unassembled WGS sequence"/>
</dbReference>
<comment type="caution">
    <text evidence="1">The sequence shown here is derived from an EMBL/GenBank/DDBJ whole genome shotgun (WGS) entry which is preliminary data.</text>
</comment>
<reference evidence="1" key="1">
    <citation type="submission" date="2021-09" db="EMBL/GenBank/DDBJ databases">
        <title>The genome of Mauremys mutica provides insights into the evolution of semi-aquatic lifestyle.</title>
        <authorList>
            <person name="Gong S."/>
            <person name="Gao Y."/>
        </authorList>
    </citation>
    <scope>NUCLEOTIDE SEQUENCE</scope>
    <source>
        <strain evidence="1">MM-2020</strain>
        <tissue evidence="1">Muscle</tissue>
    </source>
</reference>
<evidence type="ECO:0000313" key="1">
    <source>
        <dbReference type="EMBL" id="KAH1168112.1"/>
    </source>
</evidence>
<organism evidence="1 2">
    <name type="scientific">Mauremys mutica</name>
    <name type="common">yellowpond turtle</name>
    <dbReference type="NCBI Taxonomy" id="74926"/>
    <lineage>
        <taxon>Eukaryota</taxon>
        <taxon>Metazoa</taxon>
        <taxon>Chordata</taxon>
        <taxon>Craniata</taxon>
        <taxon>Vertebrata</taxon>
        <taxon>Euteleostomi</taxon>
        <taxon>Archelosauria</taxon>
        <taxon>Testudinata</taxon>
        <taxon>Testudines</taxon>
        <taxon>Cryptodira</taxon>
        <taxon>Durocryptodira</taxon>
        <taxon>Testudinoidea</taxon>
        <taxon>Geoemydidae</taxon>
        <taxon>Geoemydinae</taxon>
        <taxon>Mauremys</taxon>
    </lineage>
</organism>
<protein>
    <submittedName>
        <fullName evidence="1">Uncharacterized protein</fullName>
    </submittedName>
</protein>
<proteinExistence type="predicted"/>
<evidence type="ECO:0000313" key="2">
    <source>
        <dbReference type="Proteomes" id="UP000827986"/>
    </source>
</evidence>